<feature type="transmembrane region" description="Helical" evidence="8">
    <location>
        <begin position="137"/>
        <end position="158"/>
    </location>
</feature>
<reference evidence="10" key="1">
    <citation type="journal article" date="2009" name="Appl. Environ. Microbiol.">
        <title>Complete genome sequence of the chemolithoautotrophic marine magnetotactic coccus strain MC-1.</title>
        <authorList>
            <person name="Schubbe S."/>
            <person name="Williams T.J."/>
            <person name="Xie G."/>
            <person name="Kiss H.E."/>
            <person name="Brettin T.S."/>
            <person name="Martinez D."/>
            <person name="Ross C.A."/>
            <person name="Schuler D."/>
            <person name="Cox B.L."/>
            <person name="Nealson K.H."/>
            <person name="Bazylinski D.A."/>
        </authorList>
    </citation>
    <scope>NUCLEOTIDE SEQUENCE [LARGE SCALE GENOMIC DNA]</scope>
    <source>
        <strain evidence="10">ATCC BAA-1437 / JCM 17883 / MC-1</strain>
    </source>
</reference>
<gene>
    <name evidence="9" type="ordered locus">Mmc1_1414</name>
</gene>
<keyword evidence="7 8" id="KW-0472">Membrane</keyword>
<name>A0L7I2_MAGMM</name>
<dbReference type="STRING" id="156889.Mmc1_1414"/>
<dbReference type="InterPro" id="IPR007227">
    <property type="entry name" value="Cell_shape_determining_MreD"/>
</dbReference>
<evidence type="ECO:0000256" key="4">
    <source>
        <dbReference type="ARBA" id="ARBA00022692"/>
    </source>
</evidence>
<keyword evidence="4 8" id="KW-0812">Transmembrane</keyword>
<dbReference type="RefSeq" id="WP_011713078.1">
    <property type="nucleotide sequence ID" value="NC_008576.1"/>
</dbReference>
<evidence type="ECO:0000256" key="3">
    <source>
        <dbReference type="ARBA" id="ARBA00022475"/>
    </source>
</evidence>
<evidence type="ECO:0000256" key="6">
    <source>
        <dbReference type="ARBA" id="ARBA00022989"/>
    </source>
</evidence>
<dbReference type="KEGG" id="mgm:Mmc1_1414"/>
<dbReference type="InterPro" id="IPR026034">
    <property type="entry name" value="MreD_proteobac"/>
</dbReference>
<reference evidence="9 10" key="2">
    <citation type="journal article" date="2012" name="Int. J. Syst. Evol. Microbiol.">
        <title>Magnetococcus marinus gen. nov., sp. nov., a marine, magnetotactic bacterium that represents a novel lineage (Magnetococcaceae fam. nov.; Magnetococcales ord. nov.) at the base of the Alphaproteobacteria.</title>
        <authorList>
            <person name="Bazylinski D.A."/>
            <person name="Williams T.J."/>
            <person name="Lefevre C.T."/>
            <person name="Berg R.J."/>
            <person name="Zhang C.L."/>
            <person name="Bowser S.S."/>
            <person name="Dean A.J."/>
            <person name="Beveridge T.J."/>
        </authorList>
    </citation>
    <scope>NUCLEOTIDE SEQUENCE [LARGE SCALE GENOMIC DNA]</scope>
    <source>
        <strain evidence="10">ATCC BAA-1437 / JCM 17883 / MC-1</strain>
    </source>
</reference>
<evidence type="ECO:0000256" key="1">
    <source>
        <dbReference type="ARBA" id="ARBA00004651"/>
    </source>
</evidence>
<protein>
    <submittedName>
        <fullName evidence="9">Rod shape-determining protein MreD</fullName>
    </submittedName>
</protein>
<dbReference type="PANTHER" id="PTHR37484:SF1">
    <property type="entry name" value="ROD SHAPE-DETERMINING PROTEIN MRED"/>
    <property type="match status" value="1"/>
</dbReference>
<keyword evidence="6 8" id="KW-1133">Transmembrane helix</keyword>
<proteinExistence type="inferred from homology"/>
<evidence type="ECO:0000313" key="10">
    <source>
        <dbReference type="Proteomes" id="UP000002586"/>
    </source>
</evidence>
<dbReference type="OrthoDB" id="7161178at2"/>
<dbReference type="AlphaFoldDB" id="A0L7I2"/>
<evidence type="ECO:0000256" key="8">
    <source>
        <dbReference type="SAM" id="Phobius"/>
    </source>
</evidence>
<dbReference type="GO" id="GO:0008360">
    <property type="term" value="P:regulation of cell shape"/>
    <property type="evidence" value="ECO:0007669"/>
    <property type="project" value="UniProtKB-KW"/>
</dbReference>
<dbReference type="GO" id="GO:0005886">
    <property type="term" value="C:plasma membrane"/>
    <property type="evidence" value="ECO:0007669"/>
    <property type="project" value="UniProtKB-SubCell"/>
</dbReference>
<dbReference type="Pfam" id="PF04093">
    <property type="entry name" value="MreD"/>
    <property type="match status" value="1"/>
</dbReference>
<evidence type="ECO:0000256" key="5">
    <source>
        <dbReference type="ARBA" id="ARBA00022960"/>
    </source>
</evidence>
<dbReference type="eggNOG" id="COG2891">
    <property type="taxonomic scope" value="Bacteria"/>
</dbReference>
<dbReference type="EMBL" id="CP000471">
    <property type="protein sequence ID" value="ABK43925.1"/>
    <property type="molecule type" value="Genomic_DNA"/>
</dbReference>
<evidence type="ECO:0000313" key="9">
    <source>
        <dbReference type="EMBL" id="ABK43925.1"/>
    </source>
</evidence>
<organism evidence="9 10">
    <name type="scientific">Magnetococcus marinus (strain ATCC BAA-1437 / JCM 17883 / MC-1)</name>
    <dbReference type="NCBI Taxonomy" id="156889"/>
    <lineage>
        <taxon>Bacteria</taxon>
        <taxon>Pseudomonadati</taxon>
        <taxon>Pseudomonadota</taxon>
        <taxon>Magnetococcia</taxon>
        <taxon>Magnetococcales</taxon>
        <taxon>Magnetococcaceae</taxon>
        <taxon>Magnetococcus</taxon>
    </lineage>
</organism>
<comment type="subcellular location">
    <subcellularLocation>
        <location evidence="1">Cell membrane</location>
        <topology evidence="1">Multi-pass membrane protein</topology>
    </subcellularLocation>
</comment>
<keyword evidence="10" id="KW-1185">Reference proteome</keyword>
<keyword evidence="3" id="KW-1003">Cell membrane</keyword>
<evidence type="ECO:0000256" key="7">
    <source>
        <dbReference type="ARBA" id="ARBA00023136"/>
    </source>
</evidence>
<feature type="transmembrane region" description="Helical" evidence="8">
    <location>
        <begin position="102"/>
        <end position="125"/>
    </location>
</feature>
<keyword evidence="5" id="KW-0133">Cell shape</keyword>
<dbReference type="PANTHER" id="PTHR37484">
    <property type="entry name" value="ROD SHAPE-DETERMINING PROTEIN MRED"/>
    <property type="match status" value="1"/>
</dbReference>
<sequence length="171" mass="18547" precursor="true">MTLAGSLLAPWLPLLSLMLAVAVQEVALPYQAWSVFRPDLLLVALFYWRLYRPDRCGPGSAFGAGVAVDLLSGGPMGINALSKILITLLIRRFGPRLRATDAIFLVPILALLSLLDQMIQLGLATLVQGWGVRWPLLLGRVVSTALVAPLVVGALIHIHRIWLGETPRAGR</sequence>
<dbReference type="NCBIfam" id="TIGR03426">
    <property type="entry name" value="shape_MreD"/>
    <property type="match status" value="1"/>
</dbReference>
<comment type="similarity">
    <text evidence="2">Belongs to the MreD family.</text>
</comment>
<accession>A0L7I2</accession>
<dbReference type="Proteomes" id="UP000002586">
    <property type="component" value="Chromosome"/>
</dbReference>
<dbReference type="HOGENOM" id="CLU_1561087_0_0_5"/>
<evidence type="ECO:0000256" key="2">
    <source>
        <dbReference type="ARBA" id="ARBA00007776"/>
    </source>
</evidence>